<organism evidence="1 2">
    <name type="scientific">Pontibacter mucosus</name>
    <dbReference type="NCBI Taxonomy" id="1649266"/>
    <lineage>
        <taxon>Bacteria</taxon>
        <taxon>Pseudomonadati</taxon>
        <taxon>Bacteroidota</taxon>
        <taxon>Cytophagia</taxon>
        <taxon>Cytophagales</taxon>
        <taxon>Hymenobacteraceae</taxon>
        <taxon>Pontibacter</taxon>
    </lineage>
</organism>
<reference evidence="1 2" key="1">
    <citation type="submission" date="2018-04" db="EMBL/GenBank/DDBJ databases">
        <title>Genomic Encyclopedia of Archaeal and Bacterial Type Strains, Phase II (KMG-II): from individual species to whole genera.</title>
        <authorList>
            <person name="Goeker M."/>
        </authorList>
    </citation>
    <scope>NUCLEOTIDE SEQUENCE [LARGE SCALE GENOMIC DNA]</scope>
    <source>
        <strain evidence="1 2">DSM 100162</strain>
    </source>
</reference>
<evidence type="ECO:0000313" key="2">
    <source>
        <dbReference type="Proteomes" id="UP000244225"/>
    </source>
</evidence>
<evidence type="ECO:0000313" key="1">
    <source>
        <dbReference type="EMBL" id="PTX20020.1"/>
    </source>
</evidence>
<accession>A0A2T5YL15</accession>
<sequence length="88" mass="10079">MNERDLGLLEGMIGRLSSDLNMVKAFSHVALREISKLPETEEYQSLIKDVEGLHAQNVLDTDKVFKELLSYTINPDQRDFSLDELLNK</sequence>
<dbReference type="RefSeq" id="WP_108211056.1">
    <property type="nucleotide sequence ID" value="NZ_QBKI01000003.1"/>
</dbReference>
<proteinExistence type="predicted"/>
<dbReference type="AlphaFoldDB" id="A0A2T5YL15"/>
<gene>
    <name evidence="1" type="ORF">C8N40_10392</name>
</gene>
<comment type="caution">
    <text evidence="1">The sequence shown here is derived from an EMBL/GenBank/DDBJ whole genome shotgun (WGS) entry which is preliminary data.</text>
</comment>
<protein>
    <submittedName>
        <fullName evidence="1">Uncharacterized protein</fullName>
    </submittedName>
</protein>
<keyword evidence="2" id="KW-1185">Reference proteome</keyword>
<dbReference type="EMBL" id="QBKI01000003">
    <property type="protein sequence ID" value="PTX20020.1"/>
    <property type="molecule type" value="Genomic_DNA"/>
</dbReference>
<dbReference type="Proteomes" id="UP000244225">
    <property type="component" value="Unassembled WGS sequence"/>
</dbReference>
<name>A0A2T5YL15_9BACT</name>